<dbReference type="InterPro" id="IPR007345">
    <property type="entry name" value="Polysacch_pyruvyl_Trfase"/>
</dbReference>
<name>A0A1H5KJB7_9MICC</name>
<reference evidence="2 3" key="1">
    <citation type="submission" date="2016-10" db="EMBL/GenBank/DDBJ databases">
        <authorList>
            <person name="de Groot N.N."/>
        </authorList>
    </citation>
    <scope>NUCLEOTIDE SEQUENCE [LARGE SCALE GENOMIC DNA]</scope>
    <source>
        <strain evidence="2 3">DSM 22274</strain>
    </source>
</reference>
<proteinExistence type="predicted"/>
<dbReference type="AlphaFoldDB" id="A0A1H5KJB7"/>
<evidence type="ECO:0000313" key="3">
    <source>
        <dbReference type="Proteomes" id="UP000182725"/>
    </source>
</evidence>
<feature type="domain" description="Polysaccharide pyruvyl transferase" evidence="1">
    <location>
        <begin position="12"/>
        <end position="339"/>
    </location>
</feature>
<evidence type="ECO:0000259" key="1">
    <source>
        <dbReference type="Pfam" id="PF04230"/>
    </source>
</evidence>
<sequence>MRIAVTNAVLSNTGDAAIYEGILIALEESGIANRKDVIVFDSNASVTSKLYPEWTIYQQLTVSPPRFSGRVRNVLQSLRRRAVNRLANSNKIVVSIFKLPILRDSGFVKSWHALQGIDYLISSGGTYLVDHYNFDPRVQELKLAEALDCQVVLWTQSMGPFKSQRALSQIREIAAVTQAVYFRDEKSMLAWTGANPEAPRGQVVADAVFSFSRGERATRGSNRSKAFISVREWSRGVDQDSFDSTTYSSSMKSAARMLLKDGWEVRAVSTCQGVPSYAYDDSKLAAEIFRGLDVCIDKEFHRPAELLQMVREVDLVITTRMHLAILALVAGTPVIAVAYEFKTMELFNSLGLGDFVVLIEDFTPAWIELKLTEFRDGKSYPVITADQLESLRNRSVLPANLLVRSQS</sequence>
<dbReference type="PANTHER" id="PTHR36836">
    <property type="entry name" value="COLANIC ACID BIOSYNTHESIS PROTEIN WCAK"/>
    <property type="match status" value="1"/>
</dbReference>
<organism evidence="2 3">
    <name type="scientific">Arthrobacter alpinus</name>
    <dbReference type="NCBI Taxonomy" id="656366"/>
    <lineage>
        <taxon>Bacteria</taxon>
        <taxon>Bacillati</taxon>
        <taxon>Actinomycetota</taxon>
        <taxon>Actinomycetes</taxon>
        <taxon>Micrococcales</taxon>
        <taxon>Micrococcaceae</taxon>
        <taxon>Arthrobacter</taxon>
    </lineage>
</organism>
<dbReference type="RefSeq" id="WP_074711525.1">
    <property type="nucleotide sequence ID" value="NZ_FNTV01000001.1"/>
</dbReference>
<dbReference type="PANTHER" id="PTHR36836:SF1">
    <property type="entry name" value="COLANIC ACID BIOSYNTHESIS PROTEIN WCAK"/>
    <property type="match status" value="1"/>
</dbReference>
<accession>A0A1H5KJB7</accession>
<protein>
    <submittedName>
        <fullName evidence="2">Colanic acid/amylovoran biosynthesis protein</fullName>
    </submittedName>
</protein>
<evidence type="ECO:0000313" key="2">
    <source>
        <dbReference type="EMBL" id="SEE64201.1"/>
    </source>
</evidence>
<dbReference type="Pfam" id="PF04230">
    <property type="entry name" value="PS_pyruv_trans"/>
    <property type="match status" value="1"/>
</dbReference>
<dbReference type="EMBL" id="FNTV01000001">
    <property type="protein sequence ID" value="SEE64201.1"/>
    <property type="molecule type" value="Genomic_DNA"/>
</dbReference>
<dbReference type="Proteomes" id="UP000182725">
    <property type="component" value="Unassembled WGS sequence"/>
</dbReference>
<gene>
    <name evidence="2" type="ORF">SAMN04489740_2016</name>
</gene>